<evidence type="ECO:0000313" key="4">
    <source>
        <dbReference type="Proteomes" id="UP000011715"/>
    </source>
</evidence>
<dbReference type="EMBL" id="GL876968">
    <property type="protein sequence ID" value="KLU84570.1"/>
    <property type="molecule type" value="Genomic_DNA"/>
</dbReference>
<dbReference type="EnsemblFungi" id="MAPG_03610T0">
    <property type="protein sequence ID" value="MAPG_03610T0"/>
    <property type="gene ID" value="MAPG_03610"/>
</dbReference>
<dbReference type="AlphaFoldDB" id="A0A0C4DUH1"/>
<reference evidence="3" key="5">
    <citation type="submission" date="2015-06" db="UniProtKB">
        <authorList>
            <consortium name="EnsemblFungi"/>
        </authorList>
    </citation>
    <scope>IDENTIFICATION</scope>
    <source>
        <strain evidence="3">ATCC 64411</strain>
    </source>
</reference>
<dbReference type="Proteomes" id="UP000011715">
    <property type="component" value="Unassembled WGS sequence"/>
</dbReference>
<protein>
    <submittedName>
        <fullName evidence="2 3">Uncharacterized protein</fullName>
    </submittedName>
</protein>
<reference evidence="2" key="3">
    <citation type="submission" date="2011-03" db="EMBL/GenBank/DDBJ databases">
        <title>Annotation of Magnaporthe poae ATCC 64411.</title>
        <authorList>
            <person name="Ma L.-J."/>
            <person name="Dead R."/>
            <person name="Young S.K."/>
            <person name="Zeng Q."/>
            <person name="Gargeya S."/>
            <person name="Fitzgerald M."/>
            <person name="Haas B."/>
            <person name="Abouelleil A."/>
            <person name="Alvarado L."/>
            <person name="Arachchi H.M."/>
            <person name="Berlin A."/>
            <person name="Brown A."/>
            <person name="Chapman S.B."/>
            <person name="Chen Z."/>
            <person name="Dunbar C."/>
            <person name="Freedman E."/>
            <person name="Gearin G."/>
            <person name="Gellesch M."/>
            <person name="Goldberg J."/>
            <person name="Griggs A."/>
            <person name="Gujja S."/>
            <person name="Heiman D."/>
            <person name="Howarth C."/>
            <person name="Larson L."/>
            <person name="Lui A."/>
            <person name="MacDonald P.J.P."/>
            <person name="Mehta T."/>
            <person name="Montmayeur A."/>
            <person name="Murphy C."/>
            <person name="Neiman D."/>
            <person name="Pearson M."/>
            <person name="Priest M."/>
            <person name="Roberts A."/>
            <person name="Saif S."/>
            <person name="Shea T."/>
            <person name="Shenoy N."/>
            <person name="Sisk P."/>
            <person name="Stolte C."/>
            <person name="Sykes S."/>
            <person name="Yandava C."/>
            <person name="Wortman J."/>
            <person name="Nusbaum C."/>
            <person name="Birren B."/>
        </authorList>
    </citation>
    <scope>NUCLEOTIDE SEQUENCE</scope>
    <source>
        <strain evidence="2">ATCC 64411</strain>
    </source>
</reference>
<feature type="region of interest" description="Disordered" evidence="1">
    <location>
        <begin position="1"/>
        <end position="27"/>
    </location>
</feature>
<dbReference type="EMBL" id="ADBL01000864">
    <property type="status" value="NOT_ANNOTATED_CDS"/>
    <property type="molecule type" value="Genomic_DNA"/>
</dbReference>
<reference evidence="4" key="1">
    <citation type="submission" date="2010-05" db="EMBL/GenBank/DDBJ databases">
        <title>The genome sequence of Magnaporthe poae strain ATCC 64411.</title>
        <authorList>
            <person name="Ma L.-J."/>
            <person name="Dead R."/>
            <person name="Young S."/>
            <person name="Zeng Q."/>
            <person name="Koehrsen M."/>
            <person name="Alvarado L."/>
            <person name="Berlin A."/>
            <person name="Chapman S.B."/>
            <person name="Chen Z."/>
            <person name="Freedman E."/>
            <person name="Gellesch M."/>
            <person name="Goldberg J."/>
            <person name="Griggs A."/>
            <person name="Gujja S."/>
            <person name="Heilman E.R."/>
            <person name="Heiman D."/>
            <person name="Hepburn T."/>
            <person name="Howarth C."/>
            <person name="Jen D."/>
            <person name="Larson L."/>
            <person name="Mehta T."/>
            <person name="Neiman D."/>
            <person name="Pearson M."/>
            <person name="Roberts A."/>
            <person name="Saif S."/>
            <person name="Shea T."/>
            <person name="Shenoy N."/>
            <person name="Sisk P."/>
            <person name="Stolte C."/>
            <person name="Sykes S."/>
            <person name="Walk T."/>
            <person name="White J."/>
            <person name="Yandava C."/>
            <person name="Haas B."/>
            <person name="Nusbaum C."/>
            <person name="Birren B."/>
        </authorList>
    </citation>
    <scope>NUCLEOTIDE SEQUENCE [LARGE SCALE GENOMIC DNA]</scope>
    <source>
        <strain evidence="4">ATCC 64411 / 73-15</strain>
    </source>
</reference>
<reference evidence="3" key="4">
    <citation type="journal article" date="2015" name="G3 (Bethesda)">
        <title>Genome sequences of three phytopathogenic species of the Magnaporthaceae family of fungi.</title>
        <authorList>
            <person name="Okagaki L.H."/>
            <person name="Nunes C.C."/>
            <person name="Sailsbery J."/>
            <person name="Clay B."/>
            <person name="Brown D."/>
            <person name="John T."/>
            <person name="Oh Y."/>
            <person name="Young N."/>
            <person name="Fitzgerald M."/>
            <person name="Haas B.J."/>
            <person name="Zeng Q."/>
            <person name="Young S."/>
            <person name="Adiconis X."/>
            <person name="Fan L."/>
            <person name="Levin J.Z."/>
            <person name="Mitchell T.K."/>
            <person name="Okubara P.A."/>
            <person name="Farman M.L."/>
            <person name="Kohn L.M."/>
            <person name="Birren B."/>
            <person name="Ma L.-J."/>
            <person name="Dean R.A."/>
        </authorList>
    </citation>
    <scope>NUCLEOTIDE SEQUENCE</scope>
    <source>
        <strain evidence="3">ATCC 64411 / 73-15</strain>
    </source>
</reference>
<accession>A0A0C4DUH1</accession>
<feature type="compositionally biased region" description="Polar residues" evidence="1">
    <location>
        <begin position="14"/>
        <end position="26"/>
    </location>
</feature>
<gene>
    <name evidence="2" type="ORF">MAPG_03610</name>
</gene>
<organism evidence="3 4">
    <name type="scientific">Magnaporthiopsis poae (strain ATCC 64411 / 73-15)</name>
    <name type="common">Kentucky bluegrass fungus</name>
    <name type="synonym">Magnaporthe poae</name>
    <dbReference type="NCBI Taxonomy" id="644358"/>
    <lineage>
        <taxon>Eukaryota</taxon>
        <taxon>Fungi</taxon>
        <taxon>Dikarya</taxon>
        <taxon>Ascomycota</taxon>
        <taxon>Pezizomycotina</taxon>
        <taxon>Sordariomycetes</taxon>
        <taxon>Sordariomycetidae</taxon>
        <taxon>Magnaporthales</taxon>
        <taxon>Magnaporthaceae</taxon>
        <taxon>Magnaporthiopsis</taxon>
    </lineage>
</organism>
<name>A0A0C4DUH1_MAGP6</name>
<reference evidence="2" key="2">
    <citation type="submission" date="2010-05" db="EMBL/GenBank/DDBJ databases">
        <title>The Genome Sequence of Magnaporthe poae strain ATCC 64411.</title>
        <authorList>
            <consortium name="The Broad Institute Genome Sequencing Platform"/>
            <consortium name="Broad Institute Genome Sequencing Center for Infectious Disease"/>
            <person name="Ma L.-J."/>
            <person name="Dead R."/>
            <person name="Young S."/>
            <person name="Zeng Q."/>
            <person name="Koehrsen M."/>
            <person name="Alvarado L."/>
            <person name="Berlin A."/>
            <person name="Chapman S.B."/>
            <person name="Chen Z."/>
            <person name="Freedman E."/>
            <person name="Gellesch M."/>
            <person name="Goldberg J."/>
            <person name="Griggs A."/>
            <person name="Gujja S."/>
            <person name="Heilman E.R."/>
            <person name="Heiman D."/>
            <person name="Hepburn T."/>
            <person name="Howarth C."/>
            <person name="Jen D."/>
            <person name="Larson L."/>
            <person name="Mehta T."/>
            <person name="Neiman D."/>
            <person name="Pearson M."/>
            <person name="Roberts A."/>
            <person name="Saif S."/>
            <person name="Shea T."/>
            <person name="Shenoy N."/>
            <person name="Sisk P."/>
            <person name="Stolte C."/>
            <person name="Sykes S."/>
            <person name="Walk T."/>
            <person name="White J."/>
            <person name="Yandava C."/>
            <person name="Haas B."/>
            <person name="Nusbaum C."/>
            <person name="Birren B."/>
        </authorList>
    </citation>
    <scope>NUCLEOTIDE SEQUENCE</scope>
    <source>
        <strain evidence="2">ATCC 64411</strain>
    </source>
</reference>
<evidence type="ECO:0000256" key="1">
    <source>
        <dbReference type="SAM" id="MobiDB-lite"/>
    </source>
</evidence>
<keyword evidence="4" id="KW-1185">Reference proteome</keyword>
<evidence type="ECO:0000313" key="3">
    <source>
        <dbReference type="EnsemblFungi" id="MAPG_03610T0"/>
    </source>
</evidence>
<proteinExistence type="predicted"/>
<dbReference type="VEuPathDB" id="FungiDB:MAPG_03610"/>
<evidence type="ECO:0000313" key="2">
    <source>
        <dbReference type="EMBL" id="KLU84570.1"/>
    </source>
</evidence>
<sequence length="228" mass="25617">MEWLSCSRKRGHSARSQPVGTRSGTDQLAMPGSAISIFAWLVEGSSQHHFGTDAWPAWTALPRQRPLAACSLASPSSSKSNLASLWPMDYFLRWVPSAALRQRALFTPLFPPLPAARGFIASFLMMQYRETEAGVDDPTTLPRTTRRLDSTQNLFWTGRLGNRHHRRPPSWQPRYCTYKYAPGMVAGLHCKGISAGVRTCSPVTPQLRRTARRRLTRPSALQVTKRRD</sequence>